<evidence type="ECO:0000256" key="1">
    <source>
        <dbReference type="SAM" id="SignalP"/>
    </source>
</evidence>
<feature type="chain" id="PRO_5011718502" evidence="1">
    <location>
        <begin position="21"/>
        <end position="163"/>
    </location>
</feature>
<reference evidence="3" key="1">
    <citation type="submission" date="2016-10" db="EMBL/GenBank/DDBJ databases">
        <authorList>
            <person name="Varghese N."/>
            <person name="Submissions S."/>
        </authorList>
    </citation>
    <scope>NUCLEOTIDE SEQUENCE [LARGE SCALE GENOMIC DNA]</scope>
    <source>
        <strain evidence="3">BP1-148</strain>
    </source>
</reference>
<dbReference type="Proteomes" id="UP000198779">
    <property type="component" value="Unassembled WGS sequence"/>
</dbReference>
<accession>A0A1G8AVW2</accession>
<name>A0A1G8AVW2_9BACT</name>
<evidence type="ECO:0000313" key="2">
    <source>
        <dbReference type="EMBL" id="SDH25037.1"/>
    </source>
</evidence>
<keyword evidence="1" id="KW-0732">Signal</keyword>
<evidence type="ECO:0000313" key="3">
    <source>
        <dbReference type="Proteomes" id="UP000198779"/>
    </source>
</evidence>
<sequence>MKKLVLTMVALVAMVTTSFAQFSTITRSDIDNFLNSYSSSSVTYNVPTVTYSVPTVTYSVPKVTYSVPSTVNHNTTTVSGYTRSNGTYVQSHVRTMPNNTNWDNFSTKGNSNPFTGSTGYRARDYSGGAYNYGAGHTIHTGSRGGQYYYNSNGNKTYVPKRNL</sequence>
<dbReference type="EMBL" id="FNCQ01000021">
    <property type="protein sequence ID" value="SDH25037.1"/>
    <property type="molecule type" value="Genomic_DNA"/>
</dbReference>
<organism evidence="2 3">
    <name type="scientific">Prevotella communis</name>
    <dbReference type="NCBI Taxonomy" id="2913614"/>
    <lineage>
        <taxon>Bacteria</taxon>
        <taxon>Pseudomonadati</taxon>
        <taxon>Bacteroidota</taxon>
        <taxon>Bacteroidia</taxon>
        <taxon>Bacteroidales</taxon>
        <taxon>Prevotellaceae</taxon>
        <taxon>Prevotella</taxon>
    </lineage>
</organism>
<gene>
    <name evidence="2" type="ORF">SAMN04487901_1213</name>
</gene>
<dbReference type="AlphaFoldDB" id="A0A1G8AVW2"/>
<feature type="signal peptide" evidence="1">
    <location>
        <begin position="1"/>
        <end position="20"/>
    </location>
</feature>
<keyword evidence="3" id="KW-1185">Reference proteome</keyword>
<proteinExistence type="predicted"/>
<dbReference type="RefSeq" id="WP_143010180.1">
    <property type="nucleotide sequence ID" value="NZ_FNCQ01000021.1"/>
</dbReference>
<protein>
    <submittedName>
        <fullName evidence="2">Uncharacterized protein</fullName>
    </submittedName>
</protein>